<dbReference type="SUPFAM" id="SSF51197">
    <property type="entry name" value="Clavaminate synthase-like"/>
    <property type="match status" value="2"/>
</dbReference>
<keyword evidence="2" id="KW-0479">Metal-binding</keyword>
<dbReference type="EMBL" id="JARKNE010000001">
    <property type="protein sequence ID" value="KAK5844299.1"/>
    <property type="molecule type" value="Genomic_DNA"/>
</dbReference>
<dbReference type="Gene3D" id="2.60.120.330">
    <property type="entry name" value="B-lactam Antibiotic, Isopenicillin N Synthase, Chain"/>
    <property type="match status" value="2"/>
</dbReference>
<gene>
    <name evidence="5" type="ORF">PVK06_000435</name>
</gene>
<keyword evidence="6" id="KW-1185">Reference proteome</keyword>
<name>A0ABR0QYB0_GOSAR</name>
<evidence type="ECO:0000259" key="4">
    <source>
        <dbReference type="PROSITE" id="PS51471"/>
    </source>
</evidence>
<feature type="domain" description="Fe2OG dioxygenase" evidence="4">
    <location>
        <begin position="546"/>
        <end position="646"/>
    </location>
</feature>
<dbReference type="InterPro" id="IPR026992">
    <property type="entry name" value="DIOX_N"/>
</dbReference>
<accession>A0ABR0QYB0</accession>
<keyword evidence="3" id="KW-0408">Iron</keyword>
<dbReference type="InterPro" id="IPR027443">
    <property type="entry name" value="IPNS-like_sf"/>
</dbReference>
<dbReference type="PANTHER" id="PTHR47991">
    <property type="entry name" value="OXOGLUTARATE/IRON-DEPENDENT DIOXYGENASE"/>
    <property type="match status" value="1"/>
</dbReference>
<dbReference type="Pfam" id="PF03171">
    <property type="entry name" value="2OG-FeII_Oxy"/>
    <property type="match status" value="2"/>
</dbReference>
<feature type="domain" description="Fe2OG dioxygenase" evidence="4">
    <location>
        <begin position="209"/>
        <end position="309"/>
    </location>
</feature>
<dbReference type="InterPro" id="IPR050295">
    <property type="entry name" value="Plant_2OG-oxidoreductases"/>
</dbReference>
<dbReference type="PROSITE" id="PS51471">
    <property type="entry name" value="FE2OG_OXY"/>
    <property type="match status" value="2"/>
</dbReference>
<reference evidence="5 6" key="1">
    <citation type="submission" date="2023-03" db="EMBL/GenBank/DDBJ databases">
        <title>WGS of Gossypium arboreum.</title>
        <authorList>
            <person name="Yu D."/>
        </authorList>
    </citation>
    <scope>NUCLEOTIDE SEQUENCE [LARGE SCALE GENOMIC DNA]</scope>
    <source>
        <tissue evidence="5">Leaf</tissue>
    </source>
</reference>
<sequence>MERNSKESNVGSSVLVPSVQELAKQPSSAIPNRYLRPELERDAVAHGGGDQVLEIPVIDMQRLDSEESMNSEIHKLDFACKEWGFFQLVNHGVSLRLLEKVKAELEEFFKLPMEEKKKLWQCPGDVEGFGQAFVVSEGQKLDWCDLFNMLTHPLHLRNPRLFPNLPLPLRDTMELYTSELNKLSTAILEKIVEAIGMKTEEMKEFVGEGRQTIRVNYYPPCHLSDQVLGVTPHSDATLITILLQLNDVHGLQVRKDGNWVPVKPLPNAFIHNVGDILEIITNGTYRSIEHRATVNREKERLSFATFIGVGAGGEIGPAPSLVSKQKPAMFRRVKVEEYYKGMFSPSNVGSSLLVPSVQELAKQPLSGIPNRYLRPELEQDVVADGGGPVLEIPVIDMQKLVSEEPMNSELDKLDFACKEWGFFQLVNHGVSLTLLEKVNTQIQDFFNLPKEEKNRFWQYPGQVEGFGQSFVVSEDQKLDWADIFYILTLPLHLRKPHLFHNLPLPLRDTLESYSSELNNLFKAILAKIVEALSMKTEEMEEFIGEGRQSIRVNYYPPCPLPEQVVGLTPHSDASIITILLQLNEVEGLQIRKDGKWVPVKPLPNAFIVNIGDLLEIITNGTYRSIEHRATVNSERERLSFATFCGPRNDGEIGPAQSLISEQRPAMFRRVEVKEYYKGLFARKLQGKSYLDFMRIQHN</sequence>
<dbReference type="Pfam" id="PF14226">
    <property type="entry name" value="DIOX_N"/>
    <property type="match status" value="2"/>
</dbReference>
<organism evidence="5 6">
    <name type="scientific">Gossypium arboreum</name>
    <name type="common">Tree cotton</name>
    <name type="synonym">Gossypium nanking</name>
    <dbReference type="NCBI Taxonomy" id="29729"/>
    <lineage>
        <taxon>Eukaryota</taxon>
        <taxon>Viridiplantae</taxon>
        <taxon>Streptophyta</taxon>
        <taxon>Embryophyta</taxon>
        <taxon>Tracheophyta</taxon>
        <taxon>Spermatophyta</taxon>
        <taxon>Magnoliopsida</taxon>
        <taxon>eudicotyledons</taxon>
        <taxon>Gunneridae</taxon>
        <taxon>Pentapetalae</taxon>
        <taxon>rosids</taxon>
        <taxon>malvids</taxon>
        <taxon>Malvales</taxon>
        <taxon>Malvaceae</taxon>
        <taxon>Malvoideae</taxon>
        <taxon>Gossypium</taxon>
    </lineage>
</organism>
<comment type="similarity">
    <text evidence="1">Belongs to the iron/ascorbate-dependent oxidoreductase family.</text>
</comment>
<evidence type="ECO:0000256" key="3">
    <source>
        <dbReference type="ARBA" id="ARBA00023004"/>
    </source>
</evidence>
<dbReference type="InterPro" id="IPR044861">
    <property type="entry name" value="IPNS-like_FE2OG_OXY"/>
</dbReference>
<evidence type="ECO:0000313" key="5">
    <source>
        <dbReference type="EMBL" id="KAK5844299.1"/>
    </source>
</evidence>
<evidence type="ECO:0000313" key="6">
    <source>
        <dbReference type="Proteomes" id="UP001358586"/>
    </source>
</evidence>
<evidence type="ECO:0000256" key="2">
    <source>
        <dbReference type="ARBA" id="ARBA00022723"/>
    </source>
</evidence>
<comment type="caution">
    <text evidence="5">The sequence shown here is derived from an EMBL/GenBank/DDBJ whole genome shotgun (WGS) entry which is preliminary data.</text>
</comment>
<dbReference type="InterPro" id="IPR005123">
    <property type="entry name" value="Oxoglu/Fe-dep_dioxygenase_dom"/>
</dbReference>
<proteinExistence type="inferred from homology"/>
<dbReference type="Proteomes" id="UP001358586">
    <property type="component" value="Chromosome 1"/>
</dbReference>
<protein>
    <recommendedName>
        <fullName evidence="4">Fe2OG dioxygenase domain-containing protein</fullName>
    </recommendedName>
</protein>
<evidence type="ECO:0000256" key="1">
    <source>
        <dbReference type="ARBA" id="ARBA00008056"/>
    </source>
</evidence>